<name>A0A256GHK8_9HYPH</name>
<evidence type="ECO:0000313" key="8">
    <source>
        <dbReference type="EMBL" id="OYR26420.1"/>
    </source>
</evidence>
<evidence type="ECO:0000256" key="2">
    <source>
        <dbReference type="ARBA" id="ARBA00022603"/>
    </source>
</evidence>
<dbReference type="GO" id="GO:0032259">
    <property type="term" value="P:methylation"/>
    <property type="evidence" value="ECO:0007669"/>
    <property type="project" value="UniProtKB-KW"/>
</dbReference>
<keyword evidence="2 8" id="KW-0489">Methyltransferase</keyword>
<dbReference type="SUPFAM" id="SSF53335">
    <property type="entry name" value="S-adenosyl-L-methionine-dependent methyltransferases"/>
    <property type="match status" value="1"/>
</dbReference>
<keyword evidence="5" id="KW-0443">Lipid metabolism</keyword>
<evidence type="ECO:0000256" key="4">
    <source>
        <dbReference type="ARBA" id="ARBA00022691"/>
    </source>
</evidence>
<comment type="similarity">
    <text evidence="1">Belongs to the CFA/CMAS family.</text>
</comment>
<dbReference type="InterPro" id="IPR003333">
    <property type="entry name" value="CMAS"/>
</dbReference>
<keyword evidence="4" id="KW-0949">S-adenosyl-L-methionine</keyword>
<dbReference type="GO" id="GO:0008168">
    <property type="term" value="F:methyltransferase activity"/>
    <property type="evidence" value="ECO:0007669"/>
    <property type="project" value="UniProtKB-KW"/>
</dbReference>
<evidence type="ECO:0000313" key="10">
    <source>
        <dbReference type="Proteomes" id="UP000435957"/>
    </source>
</evidence>
<evidence type="ECO:0000256" key="3">
    <source>
        <dbReference type="ARBA" id="ARBA00022679"/>
    </source>
</evidence>
<gene>
    <name evidence="8" type="ORF">CES86_3888</name>
    <name evidence="7" type="ORF">F9L03_15055</name>
</gene>
<proteinExistence type="inferred from homology"/>
<dbReference type="Proteomes" id="UP000435957">
    <property type="component" value="Unassembled WGS sequence"/>
</dbReference>
<evidence type="ECO:0000256" key="5">
    <source>
        <dbReference type="ARBA" id="ARBA00023098"/>
    </source>
</evidence>
<dbReference type="CDD" id="cd02440">
    <property type="entry name" value="AdoMet_MTases"/>
    <property type="match status" value="1"/>
</dbReference>
<dbReference type="PANTHER" id="PTHR43667:SF2">
    <property type="entry name" value="FATTY ACID C-METHYL TRANSFERASE"/>
    <property type="match status" value="1"/>
</dbReference>
<reference evidence="8 9" key="1">
    <citation type="submission" date="2017-07" db="EMBL/GenBank/DDBJ databases">
        <title>Draft genome of Ochrobactrum lupini type strain LUP21.</title>
        <authorList>
            <person name="Krzyzanowska D.M."/>
            <person name="Jafra S."/>
        </authorList>
    </citation>
    <scope>NUCLEOTIDE SEQUENCE [LARGE SCALE GENOMIC DNA]</scope>
    <source>
        <strain evidence="8 9">LUP21</strain>
    </source>
</reference>
<keyword evidence="10" id="KW-1185">Reference proteome</keyword>
<dbReference type="EMBL" id="WBWF01000010">
    <property type="protein sequence ID" value="KAB2703072.1"/>
    <property type="molecule type" value="Genomic_DNA"/>
</dbReference>
<reference evidence="7 10" key="2">
    <citation type="submission" date="2019-09" db="EMBL/GenBank/DDBJ databases">
        <title>Taxonomic organization of the family Brucellaceae based on a phylogenomic approach.</title>
        <authorList>
            <person name="Leclercq S."/>
            <person name="Cloeckaert A."/>
            <person name="Zygmunt M.S."/>
        </authorList>
    </citation>
    <scope>NUCLEOTIDE SEQUENCE [LARGE SCALE GENOMIC DNA]</scope>
    <source>
        <strain evidence="7 10">LUP23</strain>
    </source>
</reference>
<protein>
    <submittedName>
        <fullName evidence="7">Class I SAM-dependent methyltransferase</fullName>
    </submittedName>
    <submittedName>
        <fullName evidence="8">Methyltransferase domain protein</fullName>
    </submittedName>
</protein>
<evidence type="ECO:0000256" key="1">
    <source>
        <dbReference type="ARBA" id="ARBA00010815"/>
    </source>
</evidence>
<comment type="caution">
    <text evidence="8">The sequence shown here is derived from an EMBL/GenBank/DDBJ whole genome shotgun (WGS) entry which is preliminary data.</text>
</comment>
<keyword evidence="3 8" id="KW-0808">Transferase</keyword>
<dbReference type="Gene3D" id="3.40.50.150">
    <property type="entry name" value="Vaccinia Virus protein VP39"/>
    <property type="match status" value="1"/>
</dbReference>
<dbReference type="Pfam" id="PF02353">
    <property type="entry name" value="CMAS"/>
    <property type="match status" value="1"/>
</dbReference>
<dbReference type="RefSeq" id="WP_029928463.1">
    <property type="nucleotide sequence ID" value="NZ_JBHEEP010000008.1"/>
</dbReference>
<dbReference type="EMBL" id="NNRN01000055">
    <property type="protein sequence ID" value="OYR26420.1"/>
    <property type="molecule type" value="Genomic_DNA"/>
</dbReference>
<evidence type="ECO:0000256" key="6">
    <source>
        <dbReference type="PIRSR" id="PIRSR003085-1"/>
    </source>
</evidence>
<dbReference type="PANTHER" id="PTHR43667">
    <property type="entry name" value="CYCLOPROPANE-FATTY-ACYL-PHOSPHOLIPID SYNTHASE"/>
    <property type="match status" value="1"/>
</dbReference>
<organism evidence="8 9">
    <name type="scientific">Brucella lupini</name>
    <dbReference type="NCBI Taxonomy" id="255457"/>
    <lineage>
        <taxon>Bacteria</taxon>
        <taxon>Pseudomonadati</taxon>
        <taxon>Pseudomonadota</taxon>
        <taxon>Alphaproteobacteria</taxon>
        <taxon>Hyphomicrobiales</taxon>
        <taxon>Brucellaceae</taxon>
        <taxon>Brucella/Ochrobactrum group</taxon>
        <taxon>Brucella</taxon>
    </lineage>
</organism>
<sequence length="410" mass="46265">MSQLDEYHQLSASSRTERPAFSPSTIVLKRLLKQVQHGRLVLSLPGGEVIAVNGLLPGPEAKIAIVKWNSLRRLLTGGDIGFAQSYIEGEWTSPHLTSVIRFAARNRVTLTSTLRGSGWMRVLNRISHLLNANTRRGSRRNIEAHYDLGNDFYARWLDPSMLYSSAIWNETTHSLESAQKQKLQCIAEKLALEGGERILEIGCGWGALAGYLANCHNANVTGITLSPSQLAWAKAAVENGGLSDAVDLRLQDYRDVQGQFDRIVSIEMFEAVGEAYWPEYFTTLKRCLKPGGRAVLQVISIEEARYENYRRKADFIQKFIFPGGFLPSDKVLERDLTKAGLVLKETEHFGHSYALTLAEWRQRFIANWPEIAKLGFDDKFRRLWEYYLCYCEGGFEEGAINVGLYTIEHA</sequence>
<feature type="active site" evidence="6">
    <location>
        <position position="391"/>
    </location>
</feature>
<accession>A0A256GHK8</accession>
<dbReference type="GO" id="GO:0008610">
    <property type="term" value="P:lipid biosynthetic process"/>
    <property type="evidence" value="ECO:0007669"/>
    <property type="project" value="InterPro"/>
</dbReference>
<evidence type="ECO:0000313" key="7">
    <source>
        <dbReference type="EMBL" id="KAB2703072.1"/>
    </source>
</evidence>
<dbReference type="InterPro" id="IPR029063">
    <property type="entry name" value="SAM-dependent_MTases_sf"/>
</dbReference>
<dbReference type="Proteomes" id="UP000216363">
    <property type="component" value="Unassembled WGS sequence"/>
</dbReference>
<dbReference type="InterPro" id="IPR050723">
    <property type="entry name" value="CFA/CMAS"/>
</dbReference>
<evidence type="ECO:0000313" key="9">
    <source>
        <dbReference type="Proteomes" id="UP000216363"/>
    </source>
</evidence>
<dbReference type="PIRSF" id="PIRSF003085">
    <property type="entry name" value="CMAS"/>
    <property type="match status" value="1"/>
</dbReference>
<dbReference type="AlphaFoldDB" id="A0A256GHK8"/>